<organism evidence="1 2">
    <name type="scientific">Auriscalpium vulgare</name>
    <dbReference type="NCBI Taxonomy" id="40419"/>
    <lineage>
        <taxon>Eukaryota</taxon>
        <taxon>Fungi</taxon>
        <taxon>Dikarya</taxon>
        <taxon>Basidiomycota</taxon>
        <taxon>Agaricomycotina</taxon>
        <taxon>Agaricomycetes</taxon>
        <taxon>Russulales</taxon>
        <taxon>Auriscalpiaceae</taxon>
        <taxon>Auriscalpium</taxon>
    </lineage>
</organism>
<reference evidence="1" key="1">
    <citation type="submission" date="2021-02" db="EMBL/GenBank/DDBJ databases">
        <authorList>
            <consortium name="DOE Joint Genome Institute"/>
            <person name="Ahrendt S."/>
            <person name="Looney B.P."/>
            <person name="Miyauchi S."/>
            <person name="Morin E."/>
            <person name="Drula E."/>
            <person name="Courty P.E."/>
            <person name="Chicoki N."/>
            <person name="Fauchery L."/>
            <person name="Kohler A."/>
            <person name="Kuo A."/>
            <person name="Labutti K."/>
            <person name="Pangilinan J."/>
            <person name="Lipzen A."/>
            <person name="Riley R."/>
            <person name="Andreopoulos W."/>
            <person name="He G."/>
            <person name="Johnson J."/>
            <person name="Barry K.W."/>
            <person name="Grigoriev I.V."/>
            <person name="Nagy L."/>
            <person name="Hibbett D."/>
            <person name="Henrissat B."/>
            <person name="Matheny P.B."/>
            <person name="Labbe J."/>
            <person name="Martin F."/>
        </authorList>
    </citation>
    <scope>NUCLEOTIDE SEQUENCE</scope>
    <source>
        <strain evidence="1">FP105234-sp</strain>
    </source>
</reference>
<proteinExistence type="predicted"/>
<reference evidence="1" key="2">
    <citation type="journal article" date="2022" name="New Phytol.">
        <title>Evolutionary transition to the ectomycorrhizal habit in the genomes of a hyperdiverse lineage of mushroom-forming fungi.</title>
        <authorList>
            <person name="Looney B."/>
            <person name="Miyauchi S."/>
            <person name="Morin E."/>
            <person name="Drula E."/>
            <person name="Courty P.E."/>
            <person name="Kohler A."/>
            <person name="Kuo A."/>
            <person name="LaButti K."/>
            <person name="Pangilinan J."/>
            <person name="Lipzen A."/>
            <person name="Riley R."/>
            <person name="Andreopoulos W."/>
            <person name="He G."/>
            <person name="Johnson J."/>
            <person name="Nolan M."/>
            <person name="Tritt A."/>
            <person name="Barry K.W."/>
            <person name="Grigoriev I.V."/>
            <person name="Nagy L.G."/>
            <person name="Hibbett D."/>
            <person name="Henrissat B."/>
            <person name="Matheny P.B."/>
            <person name="Labbe J."/>
            <person name="Martin F.M."/>
        </authorList>
    </citation>
    <scope>NUCLEOTIDE SEQUENCE</scope>
    <source>
        <strain evidence="1">FP105234-sp</strain>
    </source>
</reference>
<dbReference type="Proteomes" id="UP000814033">
    <property type="component" value="Unassembled WGS sequence"/>
</dbReference>
<evidence type="ECO:0000313" key="1">
    <source>
        <dbReference type="EMBL" id="KAI0039546.1"/>
    </source>
</evidence>
<name>A0ACB8R7D9_9AGAM</name>
<protein>
    <submittedName>
        <fullName evidence="1">Uncharacterized protein</fullName>
    </submittedName>
</protein>
<accession>A0ACB8R7D9</accession>
<sequence>MNGGEFNKHLLGRHRLGRKSSTFAASTCAIRTFFSFHRLATSPFQSDNSPLQVPDLPVSILASLSPVSYPQ</sequence>
<gene>
    <name evidence="1" type="ORF">FA95DRAFT_1013814</name>
</gene>
<evidence type="ECO:0000313" key="2">
    <source>
        <dbReference type="Proteomes" id="UP000814033"/>
    </source>
</evidence>
<comment type="caution">
    <text evidence="1">The sequence shown here is derived from an EMBL/GenBank/DDBJ whole genome shotgun (WGS) entry which is preliminary data.</text>
</comment>
<dbReference type="EMBL" id="MU276291">
    <property type="protein sequence ID" value="KAI0039546.1"/>
    <property type="molecule type" value="Genomic_DNA"/>
</dbReference>
<keyword evidence="2" id="KW-1185">Reference proteome</keyword>